<evidence type="ECO:0000313" key="3">
    <source>
        <dbReference type="Proteomes" id="UP001189624"/>
    </source>
</evidence>
<dbReference type="AlphaFoldDB" id="A0AA86S5H0"/>
<feature type="compositionally biased region" description="Basic and acidic residues" evidence="1">
    <location>
        <begin position="36"/>
        <end position="46"/>
    </location>
</feature>
<feature type="compositionally biased region" description="Basic and acidic residues" evidence="1">
    <location>
        <begin position="81"/>
        <end position="90"/>
    </location>
</feature>
<feature type="region of interest" description="Disordered" evidence="1">
    <location>
        <begin position="161"/>
        <end position="191"/>
    </location>
</feature>
<dbReference type="PANTHER" id="PTHR36756">
    <property type="entry name" value="EXPRESSED PROTEIN"/>
    <property type="match status" value="1"/>
</dbReference>
<reference evidence="2" key="1">
    <citation type="submission" date="2023-10" db="EMBL/GenBank/DDBJ databases">
        <authorList>
            <person name="Domelevo Entfellner J.-B."/>
        </authorList>
    </citation>
    <scope>NUCLEOTIDE SEQUENCE</scope>
</reference>
<sequence>MMQKVGATVIHASDSSKAVETNCSMKKVDNITANATKKDYKSEPSRRKPNLRTMCDVNRRKKLDQKDGRGNRVTQKKKKSDKSNDRDQRSSTKKRKKLEDPSHGCYDVYQVQASSDDAVDLTVEDLMVIAEQYVNEYENKDRKEISSRQRESKLEFQVRYETGTTLDSPCENKNSSESGREDLSNSTSTTDEVIATNTSQTGDPAQDILNLFLGPLLRKTLEKEEKNKSIVENAKITHDFTWQSQDELAGEEMVPLMKKRNTLKDKVAMFLDQDL</sequence>
<name>A0AA86S5H0_9FABA</name>
<dbReference type="Gramene" id="rna-AYBTSS11_LOCUS6544">
    <property type="protein sequence ID" value="CAJ1933773.1"/>
    <property type="gene ID" value="gene-AYBTSS11_LOCUS6544"/>
</dbReference>
<feature type="compositionally biased region" description="Polar residues" evidence="1">
    <location>
        <begin position="13"/>
        <end position="24"/>
    </location>
</feature>
<protein>
    <submittedName>
        <fullName evidence="2">Uncharacterized protein</fullName>
    </submittedName>
</protein>
<keyword evidence="3" id="KW-1185">Reference proteome</keyword>
<evidence type="ECO:0000313" key="2">
    <source>
        <dbReference type="EMBL" id="CAJ1933773.1"/>
    </source>
</evidence>
<feature type="compositionally biased region" description="Polar residues" evidence="1">
    <location>
        <begin position="162"/>
        <end position="177"/>
    </location>
</feature>
<dbReference type="Proteomes" id="UP001189624">
    <property type="component" value="Chromosome 2"/>
</dbReference>
<accession>A0AA86S5H0</accession>
<gene>
    <name evidence="2" type="ORF">AYBTSS11_LOCUS6544</name>
</gene>
<feature type="region of interest" description="Disordered" evidence="1">
    <location>
        <begin position="1"/>
        <end position="101"/>
    </location>
</feature>
<organism evidence="2 3">
    <name type="scientific">Sphenostylis stenocarpa</name>
    <dbReference type="NCBI Taxonomy" id="92480"/>
    <lineage>
        <taxon>Eukaryota</taxon>
        <taxon>Viridiplantae</taxon>
        <taxon>Streptophyta</taxon>
        <taxon>Embryophyta</taxon>
        <taxon>Tracheophyta</taxon>
        <taxon>Spermatophyta</taxon>
        <taxon>Magnoliopsida</taxon>
        <taxon>eudicotyledons</taxon>
        <taxon>Gunneridae</taxon>
        <taxon>Pentapetalae</taxon>
        <taxon>rosids</taxon>
        <taxon>fabids</taxon>
        <taxon>Fabales</taxon>
        <taxon>Fabaceae</taxon>
        <taxon>Papilionoideae</taxon>
        <taxon>50 kb inversion clade</taxon>
        <taxon>NPAAA clade</taxon>
        <taxon>indigoferoid/millettioid clade</taxon>
        <taxon>Phaseoleae</taxon>
        <taxon>Sphenostylis</taxon>
    </lineage>
</organism>
<dbReference type="EMBL" id="OY731399">
    <property type="protein sequence ID" value="CAJ1933773.1"/>
    <property type="molecule type" value="Genomic_DNA"/>
</dbReference>
<dbReference type="PANTHER" id="PTHR36756:SF1">
    <property type="entry name" value="EXPRESSED PROTEIN"/>
    <property type="match status" value="1"/>
</dbReference>
<evidence type="ECO:0000256" key="1">
    <source>
        <dbReference type="SAM" id="MobiDB-lite"/>
    </source>
</evidence>
<proteinExistence type="predicted"/>